<gene>
    <name evidence="2" type="ORF">JCM31826_11660</name>
</gene>
<dbReference type="Proteomes" id="UP000286715">
    <property type="component" value="Unassembled WGS sequence"/>
</dbReference>
<proteinExistence type="predicted"/>
<feature type="signal peptide" evidence="1">
    <location>
        <begin position="1"/>
        <end position="19"/>
    </location>
</feature>
<sequence>MKKVGYVLLGALLIATVYSCEPDDFNVNDPRLNYIGTWDVTEKTGDFAPQSYTVSIDLGELASNLTIRGLYAQGPTFITTAIANGRNLEIPVQTRTGLTISGSGTANADYTMINLQFSVNDGSSIDNVTAELKKR</sequence>
<comment type="caution">
    <text evidence="2">The sequence shown here is derived from an EMBL/GenBank/DDBJ whole genome shotgun (WGS) entry which is preliminary data.</text>
</comment>
<evidence type="ECO:0000256" key="1">
    <source>
        <dbReference type="SAM" id="SignalP"/>
    </source>
</evidence>
<feature type="chain" id="PRO_5019302039" description="Lipocalin-like domain-containing protein" evidence="1">
    <location>
        <begin position="20"/>
        <end position="135"/>
    </location>
</feature>
<dbReference type="EMBL" id="BHZE01000009">
    <property type="protein sequence ID" value="GCD77684.1"/>
    <property type="molecule type" value="Genomic_DNA"/>
</dbReference>
<dbReference type="PROSITE" id="PS51257">
    <property type="entry name" value="PROKAR_LIPOPROTEIN"/>
    <property type="match status" value="1"/>
</dbReference>
<evidence type="ECO:0000313" key="3">
    <source>
        <dbReference type="Proteomes" id="UP000286715"/>
    </source>
</evidence>
<keyword evidence="1" id="KW-0732">Signal</keyword>
<organism evidence="2 3">
    <name type="scientific">Thermaurantimonas aggregans</name>
    <dbReference type="NCBI Taxonomy" id="2173829"/>
    <lineage>
        <taxon>Bacteria</taxon>
        <taxon>Pseudomonadati</taxon>
        <taxon>Bacteroidota</taxon>
        <taxon>Flavobacteriia</taxon>
        <taxon>Flavobacteriales</taxon>
        <taxon>Schleiferiaceae</taxon>
        <taxon>Thermaurantimonas</taxon>
    </lineage>
</organism>
<evidence type="ECO:0000313" key="2">
    <source>
        <dbReference type="EMBL" id="GCD77684.1"/>
    </source>
</evidence>
<dbReference type="RefSeq" id="WP_124397749.1">
    <property type="nucleotide sequence ID" value="NZ_BHZE01000009.1"/>
</dbReference>
<evidence type="ECO:0008006" key="4">
    <source>
        <dbReference type="Google" id="ProtNLM"/>
    </source>
</evidence>
<dbReference type="OrthoDB" id="1467816at2"/>
<accession>A0A401XL15</accession>
<protein>
    <recommendedName>
        <fullName evidence="4">Lipocalin-like domain-containing protein</fullName>
    </recommendedName>
</protein>
<name>A0A401XL15_9FLAO</name>
<keyword evidence="3" id="KW-1185">Reference proteome</keyword>
<reference evidence="2 3" key="1">
    <citation type="submission" date="2018-11" db="EMBL/GenBank/DDBJ databases">
        <title>Schleiferia aggregans sp. nov., a moderately thermophilic heterotrophic bacterium isolated from microbial mats at a terrestrial hot spring.</title>
        <authorList>
            <person name="Iino T."/>
            <person name="Ohkuma M."/>
            <person name="Haruta S."/>
        </authorList>
    </citation>
    <scope>NUCLEOTIDE SEQUENCE [LARGE SCALE GENOMIC DNA]</scope>
    <source>
        <strain evidence="2 3">LA</strain>
    </source>
</reference>
<dbReference type="AlphaFoldDB" id="A0A401XL15"/>